<evidence type="ECO:0000313" key="7">
    <source>
        <dbReference type="Proteomes" id="UP001291306"/>
    </source>
</evidence>
<dbReference type="Gene3D" id="3.40.50.150">
    <property type="entry name" value="Vaccinia Virus protein VP39"/>
    <property type="match status" value="1"/>
</dbReference>
<comment type="caution">
    <text evidence="6">The sequence shown here is derived from an EMBL/GenBank/DDBJ whole genome shotgun (WGS) entry which is preliminary data.</text>
</comment>
<dbReference type="Proteomes" id="UP001291306">
    <property type="component" value="Unassembled WGS sequence"/>
</dbReference>
<feature type="non-terminal residue" evidence="6">
    <location>
        <position position="1"/>
    </location>
</feature>
<dbReference type="Pfam" id="PF05958">
    <property type="entry name" value="tRNA_U5-meth_tr"/>
    <property type="match status" value="1"/>
</dbReference>
<evidence type="ECO:0000256" key="4">
    <source>
        <dbReference type="PROSITE-ProRule" id="PRU01024"/>
    </source>
</evidence>
<dbReference type="RefSeq" id="WP_416173601.1">
    <property type="nucleotide sequence ID" value="NZ_WNVC01001615.1"/>
</dbReference>
<dbReference type="InterPro" id="IPR030391">
    <property type="entry name" value="MeTrfase_TrmA_CS"/>
</dbReference>
<keyword evidence="1 4" id="KW-0489">Methyltransferase</keyword>
<reference evidence="6" key="1">
    <citation type="submission" date="2019-11" db="EMBL/GenBank/DDBJ databases">
        <title>Characterization of Clostridium perfringens isolates from swine manure treated agricultural soils.</title>
        <authorList>
            <person name="Wushke S.T."/>
        </authorList>
    </citation>
    <scope>NUCLEOTIDE SEQUENCE</scope>
    <source>
        <strain evidence="6">X26</strain>
    </source>
</reference>
<evidence type="ECO:0000256" key="3">
    <source>
        <dbReference type="ARBA" id="ARBA00022691"/>
    </source>
</evidence>
<comment type="caution">
    <text evidence="4">Lacks conserved residue(s) required for the propagation of feature annotation.</text>
</comment>
<dbReference type="PROSITE" id="PS01231">
    <property type="entry name" value="TRMA_2"/>
    <property type="match status" value="1"/>
</dbReference>
<gene>
    <name evidence="6" type="ORF">GNF79_21705</name>
</gene>
<keyword evidence="2 4" id="KW-0808">Transferase</keyword>
<dbReference type="InterPro" id="IPR029063">
    <property type="entry name" value="SAM-dependent_MTases_sf"/>
</dbReference>
<sequence length="125" mass="13882">AKKVYGGEIIKAAIDNANENASINNVNNVEFFVGKSEEIIPELMEKGINPEVIVVDPPRKGCDIKLLEAIGKAMPKKVVYVSCDPSTLARDLKILEEKGYRTEIVQPVDMFPHTSHVETVIMMTR</sequence>
<dbReference type="PROSITE" id="PS51687">
    <property type="entry name" value="SAM_MT_RNA_M5U"/>
    <property type="match status" value="1"/>
</dbReference>
<dbReference type="SUPFAM" id="SSF53335">
    <property type="entry name" value="S-adenosyl-L-methionine-dependent methyltransferases"/>
    <property type="match status" value="1"/>
</dbReference>
<dbReference type="InterPro" id="IPR010280">
    <property type="entry name" value="U5_MeTrfase_fam"/>
</dbReference>
<name>A0AAW9ILH0_CLOPF</name>
<accession>A0AAW9ILH0</accession>
<comment type="similarity">
    <text evidence="4">Belongs to the class I-like SAM-binding methyltransferase superfamily. RNA M5U methyltransferase family.</text>
</comment>
<feature type="active site" description="Nucleophile" evidence="4">
    <location>
        <position position="83"/>
    </location>
</feature>
<evidence type="ECO:0000313" key="6">
    <source>
        <dbReference type="EMBL" id="MDZ5001617.1"/>
    </source>
</evidence>
<evidence type="ECO:0000256" key="1">
    <source>
        <dbReference type="ARBA" id="ARBA00022603"/>
    </source>
</evidence>
<organism evidence="6 7">
    <name type="scientific">Clostridium perfringens</name>
    <dbReference type="NCBI Taxonomy" id="1502"/>
    <lineage>
        <taxon>Bacteria</taxon>
        <taxon>Bacillati</taxon>
        <taxon>Bacillota</taxon>
        <taxon>Clostridia</taxon>
        <taxon>Eubacteriales</taxon>
        <taxon>Clostridiaceae</taxon>
        <taxon>Clostridium</taxon>
    </lineage>
</organism>
<dbReference type="GO" id="GO:0070041">
    <property type="term" value="F:rRNA (uridine-C5-)-methyltransferase activity"/>
    <property type="evidence" value="ECO:0007669"/>
    <property type="project" value="TreeGrafter"/>
</dbReference>
<proteinExistence type="inferred from homology"/>
<dbReference type="PANTHER" id="PTHR11061">
    <property type="entry name" value="RNA M5U METHYLTRANSFERASE"/>
    <property type="match status" value="1"/>
</dbReference>
<feature type="binding site" evidence="4">
    <location>
        <position position="8"/>
    </location>
    <ligand>
        <name>S-adenosyl-L-methionine</name>
        <dbReference type="ChEBI" id="CHEBI:59789"/>
    </ligand>
</feature>
<protein>
    <submittedName>
        <fullName evidence="6">23S rRNA (Uracil-5-)-methyltransferase RumA</fullName>
    </submittedName>
</protein>
<dbReference type="AlphaFoldDB" id="A0AAW9ILH0"/>
<feature type="binding site" evidence="4">
    <location>
        <position position="56"/>
    </location>
    <ligand>
        <name>S-adenosyl-L-methionine</name>
        <dbReference type="ChEBI" id="CHEBI:59789"/>
    </ligand>
</feature>
<feature type="active site" evidence="5">
    <location>
        <position position="83"/>
    </location>
</feature>
<dbReference type="GO" id="GO:0070475">
    <property type="term" value="P:rRNA base methylation"/>
    <property type="evidence" value="ECO:0007669"/>
    <property type="project" value="TreeGrafter"/>
</dbReference>
<feature type="non-terminal residue" evidence="6">
    <location>
        <position position="125"/>
    </location>
</feature>
<evidence type="ECO:0000256" key="5">
    <source>
        <dbReference type="PROSITE-ProRule" id="PRU10015"/>
    </source>
</evidence>
<keyword evidence="3 4" id="KW-0949">S-adenosyl-L-methionine</keyword>
<dbReference type="PROSITE" id="PS01230">
    <property type="entry name" value="TRMA_1"/>
    <property type="match status" value="1"/>
</dbReference>
<dbReference type="EMBL" id="WNVC01001615">
    <property type="protein sequence ID" value="MDZ5001617.1"/>
    <property type="molecule type" value="Genomic_DNA"/>
</dbReference>
<dbReference type="InterPro" id="IPR030390">
    <property type="entry name" value="MeTrfase_TrmA_AS"/>
</dbReference>
<dbReference type="PANTHER" id="PTHR11061:SF30">
    <property type="entry name" value="TRNA (URACIL(54)-C(5))-METHYLTRANSFERASE"/>
    <property type="match status" value="1"/>
</dbReference>
<evidence type="ECO:0000256" key="2">
    <source>
        <dbReference type="ARBA" id="ARBA00022679"/>
    </source>
</evidence>